<gene>
    <name evidence="1" type="ORF">LTR09_011497</name>
</gene>
<dbReference type="Proteomes" id="UP001271007">
    <property type="component" value="Unassembled WGS sequence"/>
</dbReference>
<dbReference type="EMBL" id="JAWDJX010000069">
    <property type="protein sequence ID" value="KAK3047072.1"/>
    <property type="molecule type" value="Genomic_DNA"/>
</dbReference>
<dbReference type="PANTHER" id="PTHR35040:SF9">
    <property type="entry name" value="4-LIKE CELL SURFACE PROTEIN, PUTATIVE (AFU_ORTHOLOGUE AFUA_4G14080)-RELATED"/>
    <property type="match status" value="1"/>
</dbReference>
<organism evidence="1 2">
    <name type="scientific">Extremus antarcticus</name>
    <dbReference type="NCBI Taxonomy" id="702011"/>
    <lineage>
        <taxon>Eukaryota</taxon>
        <taxon>Fungi</taxon>
        <taxon>Dikarya</taxon>
        <taxon>Ascomycota</taxon>
        <taxon>Pezizomycotina</taxon>
        <taxon>Dothideomycetes</taxon>
        <taxon>Dothideomycetidae</taxon>
        <taxon>Mycosphaerellales</taxon>
        <taxon>Extremaceae</taxon>
        <taxon>Extremus</taxon>
    </lineage>
</organism>
<reference evidence="1" key="1">
    <citation type="submission" date="2023-04" db="EMBL/GenBank/DDBJ databases">
        <title>Black Yeasts Isolated from many extreme environments.</title>
        <authorList>
            <person name="Coleine C."/>
            <person name="Stajich J.E."/>
            <person name="Selbmann L."/>
        </authorList>
    </citation>
    <scope>NUCLEOTIDE SEQUENCE</scope>
    <source>
        <strain evidence="1">CCFEE 5312</strain>
    </source>
</reference>
<dbReference type="PANTHER" id="PTHR35040">
    <property type="match status" value="1"/>
</dbReference>
<dbReference type="AlphaFoldDB" id="A0AAJ0GA98"/>
<dbReference type="Pfam" id="PF12138">
    <property type="entry name" value="Spherulin4"/>
    <property type="match status" value="1"/>
</dbReference>
<protein>
    <recommendedName>
        <fullName evidence="3">Spherulation-specific family 4</fullName>
    </recommendedName>
</protein>
<evidence type="ECO:0000313" key="1">
    <source>
        <dbReference type="EMBL" id="KAK3047072.1"/>
    </source>
</evidence>
<keyword evidence="2" id="KW-1185">Reference proteome</keyword>
<name>A0AAJ0GA98_9PEZI</name>
<proteinExistence type="predicted"/>
<evidence type="ECO:0008006" key="3">
    <source>
        <dbReference type="Google" id="ProtNLM"/>
    </source>
</evidence>
<evidence type="ECO:0000313" key="2">
    <source>
        <dbReference type="Proteomes" id="UP001271007"/>
    </source>
</evidence>
<comment type="caution">
    <text evidence="1">The sequence shown here is derived from an EMBL/GenBank/DDBJ whole genome shotgun (WGS) entry which is preliminary data.</text>
</comment>
<sequence>MHPVTVLLPLYIYPAFNAWEPLSKAVSLNSDTNFSVIINPASGPGEAATPGTEYTNAIRKLNEAPNVQTVGYVRTGYTERNIDDVLRDIATYSRWSQLDGSLAMSGIFFDETPHDYSPQQKAYLTTINQAVKDSNGIQQPKLIIHNPGTIPDARLNDPLTDVTVVFESSFDQYQESDEALQSLSGDRSSYSIMVHSVPSGENIRKVLRSMSRTAEYLFLTTAGEGYYEHFSDSWDKLVKNMGS</sequence>
<dbReference type="InterPro" id="IPR021986">
    <property type="entry name" value="Spherulin4"/>
</dbReference>
<accession>A0AAJ0GA98</accession>